<accession>A0A8J5RNG9</accession>
<dbReference type="PANTHER" id="PTHR21392:SF0">
    <property type="entry name" value="TRNA-URIDINE AMINOCARBOXYPROPYLTRANSFERASE 2"/>
    <property type="match status" value="1"/>
</dbReference>
<evidence type="ECO:0000313" key="8">
    <source>
        <dbReference type="EMBL" id="KAG8050692.1"/>
    </source>
</evidence>
<name>A0A8J5RNG9_ZIZPA</name>
<dbReference type="Proteomes" id="UP000729402">
    <property type="component" value="Unassembled WGS sequence"/>
</dbReference>
<dbReference type="SMART" id="SM01144">
    <property type="entry name" value="DTW"/>
    <property type="match status" value="1"/>
</dbReference>
<proteinExistence type="inferred from homology"/>
<dbReference type="PANTHER" id="PTHR21392">
    <property type="entry name" value="TRNA-URIDINE AMINOCARBOXYPROPYLTRANSFERASE 2"/>
    <property type="match status" value="1"/>
</dbReference>
<dbReference type="InterPro" id="IPR039262">
    <property type="entry name" value="DTWD2/TAPT"/>
</dbReference>
<evidence type="ECO:0000256" key="6">
    <source>
        <dbReference type="ARBA" id="ARBA00048718"/>
    </source>
</evidence>
<organism evidence="8 9">
    <name type="scientific">Zizania palustris</name>
    <name type="common">Northern wild rice</name>
    <dbReference type="NCBI Taxonomy" id="103762"/>
    <lineage>
        <taxon>Eukaryota</taxon>
        <taxon>Viridiplantae</taxon>
        <taxon>Streptophyta</taxon>
        <taxon>Embryophyta</taxon>
        <taxon>Tracheophyta</taxon>
        <taxon>Spermatophyta</taxon>
        <taxon>Magnoliopsida</taxon>
        <taxon>Liliopsida</taxon>
        <taxon>Poales</taxon>
        <taxon>Poaceae</taxon>
        <taxon>BOP clade</taxon>
        <taxon>Oryzoideae</taxon>
        <taxon>Oryzeae</taxon>
        <taxon>Zizaniinae</taxon>
        <taxon>Zizania</taxon>
    </lineage>
</organism>
<evidence type="ECO:0000256" key="5">
    <source>
        <dbReference type="ARBA" id="ARBA00034489"/>
    </source>
</evidence>
<dbReference type="InterPro" id="IPR005636">
    <property type="entry name" value="DTW"/>
</dbReference>
<sequence length="258" mass="27964">MEFGEHDDGGGGGAAAPTGRAICHAGCGRPSSVCLCPYLPPSPLSTSTTVVILHHPHALRRNPLSTLPLLARSLCHLHLIPGRRLLPSSAPLIPRSPPNPVLLLFPSPDASDLASWCRSTPPAARTKTTLLLLDGTWKQAKEMHAASLPFLSSFSVPVSLPVDSGVDGDSMFESELIVRKEPHKGCMSTMEAVARALRFLEPDGRGADIEETMVGVLRAMVAFQAEHLQHRVMKPRLKMRKKKDLKKDEEMKRDAGLV</sequence>
<dbReference type="EMBL" id="JAAALK010000289">
    <property type="protein sequence ID" value="KAG8050692.1"/>
    <property type="molecule type" value="Genomic_DNA"/>
</dbReference>
<dbReference type="GO" id="GO:0016432">
    <property type="term" value="F:tRNA-uridine aminocarboxypropyltransferase activity"/>
    <property type="evidence" value="ECO:0007669"/>
    <property type="project" value="UniProtKB-EC"/>
</dbReference>
<gene>
    <name evidence="8" type="ORF">GUJ93_ZPchr0009g398</name>
</gene>
<evidence type="ECO:0000256" key="1">
    <source>
        <dbReference type="ARBA" id="ARBA00012386"/>
    </source>
</evidence>
<comment type="similarity">
    <text evidence="5">Belongs to the TDD superfamily. DTWD2 family.</text>
</comment>
<evidence type="ECO:0000256" key="4">
    <source>
        <dbReference type="ARBA" id="ARBA00022694"/>
    </source>
</evidence>
<feature type="domain" description="DTW" evidence="7">
    <location>
        <begin position="20"/>
        <end position="229"/>
    </location>
</feature>
<reference evidence="8" key="1">
    <citation type="journal article" date="2021" name="bioRxiv">
        <title>Whole Genome Assembly and Annotation of Northern Wild Rice, Zizania palustris L., Supports a Whole Genome Duplication in the Zizania Genus.</title>
        <authorList>
            <person name="Haas M."/>
            <person name="Kono T."/>
            <person name="Macchietto M."/>
            <person name="Millas R."/>
            <person name="McGilp L."/>
            <person name="Shao M."/>
            <person name="Duquette J."/>
            <person name="Hirsch C.N."/>
            <person name="Kimball J."/>
        </authorList>
    </citation>
    <scope>NUCLEOTIDE SEQUENCE</scope>
    <source>
        <tissue evidence="8">Fresh leaf tissue</tissue>
    </source>
</reference>
<dbReference type="EC" id="2.5.1.25" evidence="1"/>
<dbReference type="AlphaFoldDB" id="A0A8J5RNG9"/>
<keyword evidence="2" id="KW-0808">Transferase</keyword>
<protein>
    <recommendedName>
        <fullName evidence="1">tRNA-uridine aminocarboxypropyltransferase</fullName>
        <ecNumber evidence="1">2.5.1.25</ecNumber>
    </recommendedName>
</protein>
<comment type="caution">
    <text evidence="8">The sequence shown here is derived from an EMBL/GenBank/DDBJ whole genome shotgun (WGS) entry which is preliminary data.</text>
</comment>
<evidence type="ECO:0000313" key="9">
    <source>
        <dbReference type="Proteomes" id="UP000729402"/>
    </source>
</evidence>
<reference evidence="8" key="2">
    <citation type="submission" date="2021-02" db="EMBL/GenBank/DDBJ databases">
        <authorList>
            <person name="Kimball J.A."/>
            <person name="Haas M.W."/>
            <person name="Macchietto M."/>
            <person name="Kono T."/>
            <person name="Duquette J."/>
            <person name="Shao M."/>
        </authorList>
    </citation>
    <scope>NUCLEOTIDE SEQUENCE</scope>
    <source>
        <tissue evidence="8">Fresh leaf tissue</tissue>
    </source>
</reference>
<keyword evidence="9" id="KW-1185">Reference proteome</keyword>
<evidence type="ECO:0000259" key="7">
    <source>
        <dbReference type="SMART" id="SM01144"/>
    </source>
</evidence>
<evidence type="ECO:0000256" key="2">
    <source>
        <dbReference type="ARBA" id="ARBA00022679"/>
    </source>
</evidence>
<dbReference type="GO" id="GO:0008033">
    <property type="term" value="P:tRNA processing"/>
    <property type="evidence" value="ECO:0007669"/>
    <property type="project" value="UniProtKB-KW"/>
</dbReference>
<comment type="catalytic activity">
    <reaction evidence="6">
        <text>a uridine in tRNA + S-adenosyl-L-methionine = a 3-[(3S)-3-amino-3-carboxypropyl]uridine in tRNA + S-methyl-5'-thioadenosine + H(+)</text>
        <dbReference type="Rhea" id="RHEA:62432"/>
        <dbReference type="Rhea" id="RHEA-COMP:13339"/>
        <dbReference type="Rhea" id="RHEA-COMP:16092"/>
        <dbReference type="ChEBI" id="CHEBI:15378"/>
        <dbReference type="ChEBI" id="CHEBI:17509"/>
        <dbReference type="ChEBI" id="CHEBI:59789"/>
        <dbReference type="ChEBI" id="CHEBI:65315"/>
        <dbReference type="ChEBI" id="CHEBI:82930"/>
        <dbReference type="EC" id="2.5.1.25"/>
    </reaction>
</comment>
<keyword evidence="3" id="KW-0949">S-adenosyl-L-methionine</keyword>
<dbReference type="Pfam" id="PF03942">
    <property type="entry name" value="DTW"/>
    <property type="match status" value="1"/>
</dbReference>
<dbReference type="OrthoDB" id="408541at2759"/>
<evidence type="ECO:0000256" key="3">
    <source>
        <dbReference type="ARBA" id="ARBA00022691"/>
    </source>
</evidence>
<keyword evidence="4" id="KW-0819">tRNA processing</keyword>